<evidence type="ECO:0000313" key="3">
    <source>
        <dbReference type="Proteomes" id="UP001347796"/>
    </source>
</evidence>
<sequence length="366" mass="41040">MDKINGLRDIVKKKYEKKCCIKVAIGVASVIVLLIIIIVAVQVSSDSPADELVPNNKNNAIERTSSPPKIVEVDIPNQFLLRMGSKDNPTFHEILAVEDTNQIYLMQIDEQYKTVYVVVNFKQKANVYIGMRKENVDGILKETTMLFCHESRFDSDFTGTFLESSALTNGEHTVPGNGRTTTLNVDDVGNVFTVPPTITSVLNGSCSHIPSETMLKWKDKSSNCESSSSSVDMNNSSTCSLSCPKCEDLAQTEKQSCRKFHQCNYDMGNCDPYWKTQNSYNSQPYCVCRKTLYTDMRGISCANDGTDCEVNRREIVDFEKINPCFCRYRIPIIHPFLPSLNSKNTLFTIQSVIVTAPAQMFGECDL</sequence>
<evidence type="ECO:0000313" key="2">
    <source>
        <dbReference type="EMBL" id="KAK6182423.1"/>
    </source>
</evidence>
<name>A0AAN8K0B0_PATCE</name>
<comment type="caution">
    <text evidence="2">The sequence shown here is derived from an EMBL/GenBank/DDBJ whole genome shotgun (WGS) entry which is preliminary data.</text>
</comment>
<keyword evidence="1" id="KW-0812">Transmembrane</keyword>
<keyword evidence="1" id="KW-1133">Transmembrane helix</keyword>
<organism evidence="2 3">
    <name type="scientific">Patella caerulea</name>
    <name type="common">Rayed Mediterranean limpet</name>
    <dbReference type="NCBI Taxonomy" id="87958"/>
    <lineage>
        <taxon>Eukaryota</taxon>
        <taxon>Metazoa</taxon>
        <taxon>Spiralia</taxon>
        <taxon>Lophotrochozoa</taxon>
        <taxon>Mollusca</taxon>
        <taxon>Gastropoda</taxon>
        <taxon>Patellogastropoda</taxon>
        <taxon>Patelloidea</taxon>
        <taxon>Patellidae</taxon>
        <taxon>Patella</taxon>
    </lineage>
</organism>
<accession>A0AAN8K0B0</accession>
<keyword evidence="3" id="KW-1185">Reference proteome</keyword>
<proteinExistence type="predicted"/>
<dbReference type="Proteomes" id="UP001347796">
    <property type="component" value="Unassembled WGS sequence"/>
</dbReference>
<reference evidence="2 3" key="1">
    <citation type="submission" date="2024-01" db="EMBL/GenBank/DDBJ databases">
        <title>The genome of the rayed Mediterranean limpet Patella caerulea (Linnaeus, 1758).</title>
        <authorList>
            <person name="Anh-Thu Weber A."/>
            <person name="Halstead-Nussloch G."/>
        </authorList>
    </citation>
    <scope>NUCLEOTIDE SEQUENCE [LARGE SCALE GENOMIC DNA]</scope>
    <source>
        <strain evidence="2">AATW-2023a</strain>
        <tissue evidence="2">Whole specimen</tissue>
    </source>
</reference>
<gene>
    <name evidence="2" type="ORF">SNE40_010121</name>
</gene>
<dbReference type="EMBL" id="JAZGQO010000007">
    <property type="protein sequence ID" value="KAK6182423.1"/>
    <property type="molecule type" value="Genomic_DNA"/>
</dbReference>
<evidence type="ECO:0000256" key="1">
    <source>
        <dbReference type="SAM" id="Phobius"/>
    </source>
</evidence>
<protein>
    <submittedName>
        <fullName evidence="2">Uncharacterized protein</fullName>
    </submittedName>
</protein>
<feature type="transmembrane region" description="Helical" evidence="1">
    <location>
        <begin position="21"/>
        <end position="41"/>
    </location>
</feature>
<keyword evidence="1" id="KW-0472">Membrane</keyword>
<dbReference type="AlphaFoldDB" id="A0AAN8K0B0"/>